<sequence length="263" mass="29449">MQESLSRTRRIPIQGDFNLPEICWVEEEAPVGTKVEAYLTWLHEHAQIQHIMQATRFRNQQKASVLELVIARFLSDISELAVKAQLGKNYHELLRLLLLTKHSKPTASHNRGYRRTNVAAVKVAVEHLDMVPLPPESTLEERWFAVKETTNVVEAIAKSDTSSPEEMLGPIYGVPDCRCEVDLQEGTQQTTIPSTGSEVNMRINPVSHEEVYHLLKTTQITSAVGPDDFSSSLLKYGAGSITEVFMVSLNNLVTGPTKAFARR</sequence>
<protein>
    <submittedName>
        <fullName evidence="3">Carrier domain-containing protein</fullName>
    </submittedName>
</protein>
<organism evidence="3">
    <name type="scientific">Echinostoma caproni</name>
    <dbReference type="NCBI Taxonomy" id="27848"/>
    <lineage>
        <taxon>Eukaryota</taxon>
        <taxon>Metazoa</taxon>
        <taxon>Spiralia</taxon>
        <taxon>Lophotrochozoa</taxon>
        <taxon>Platyhelminthes</taxon>
        <taxon>Trematoda</taxon>
        <taxon>Digenea</taxon>
        <taxon>Plagiorchiida</taxon>
        <taxon>Echinostomata</taxon>
        <taxon>Echinostomatoidea</taxon>
        <taxon>Echinostomatidae</taxon>
        <taxon>Echinostoma</taxon>
    </lineage>
</organism>
<dbReference type="Proteomes" id="UP000272942">
    <property type="component" value="Unassembled WGS sequence"/>
</dbReference>
<evidence type="ECO:0000313" key="3">
    <source>
        <dbReference type="WBParaSite" id="ECPE_0001496001-mRNA-1"/>
    </source>
</evidence>
<dbReference type="GO" id="GO:0061343">
    <property type="term" value="P:cell adhesion involved in heart morphogenesis"/>
    <property type="evidence" value="ECO:0007669"/>
    <property type="project" value="TreeGrafter"/>
</dbReference>
<reference evidence="1 2" key="2">
    <citation type="submission" date="2018-11" db="EMBL/GenBank/DDBJ databases">
        <authorList>
            <consortium name="Pathogen Informatics"/>
        </authorList>
    </citation>
    <scope>NUCLEOTIDE SEQUENCE [LARGE SCALE GENOMIC DNA]</scope>
    <source>
        <strain evidence="1 2">Egypt</strain>
    </source>
</reference>
<dbReference type="AlphaFoldDB" id="A0A183B6T5"/>
<evidence type="ECO:0000313" key="1">
    <source>
        <dbReference type="EMBL" id="VDP92192.1"/>
    </source>
</evidence>
<dbReference type="PANTHER" id="PTHR33395:SF22">
    <property type="entry name" value="REVERSE TRANSCRIPTASE DOMAIN-CONTAINING PROTEIN"/>
    <property type="match status" value="1"/>
</dbReference>
<keyword evidence="2" id="KW-1185">Reference proteome</keyword>
<dbReference type="GO" id="GO:0031012">
    <property type="term" value="C:extracellular matrix"/>
    <property type="evidence" value="ECO:0007669"/>
    <property type="project" value="TreeGrafter"/>
</dbReference>
<evidence type="ECO:0000313" key="2">
    <source>
        <dbReference type="Proteomes" id="UP000272942"/>
    </source>
</evidence>
<dbReference type="EMBL" id="UZAN01058957">
    <property type="protein sequence ID" value="VDP92192.1"/>
    <property type="molecule type" value="Genomic_DNA"/>
</dbReference>
<accession>A0A183B6T5</accession>
<dbReference type="WBParaSite" id="ECPE_0001496001-mRNA-1">
    <property type="protein sequence ID" value="ECPE_0001496001-mRNA-1"/>
    <property type="gene ID" value="ECPE_0001496001"/>
</dbReference>
<proteinExistence type="predicted"/>
<dbReference type="GO" id="GO:0007508">
    <property type="term" value="P:larval heart development"/>
    <property type="evidence" value="ECO:0007669"/>
    <property type="project" value="TreeGrafter"/>
</dbReference>
<reference evidence="3" key="1">
    <citation type="submission" date="2016-06" db="UniProtKB">
        <authorList>
            <consortium name="WormBaseParasite"/>
        </authorList>
    </citation>
    <scope>IDENTIFICATION</scope>
</reference>
<dbReference type="OrthoDB" id="6152807at2759"/>
<name>A0A183B6T5_9TREM</name>
<dbReference type="PANTHER" id="PTHR33395">
    <property type="entry name" value="TRANSCRIPTASE, PUTATIVE-RELATED-RELATED"/>
    <property type="match status" value="1"/>
</dbReference>
<gene>
    <name evidence="1" type="ORF">ECPE_LOCUS14920</name>
</gene>